<name>A0A267MNB4_9FIRM</name>
<reference evidence="5 6" key="1">
    <citation type="submission" date="2017-06" db="EMBL/GenBank/DDBJ databases">
        <title>Draft genome sequence of anaerobic fermentative bacterium Anaeromicrobium sediminis DY2726D isolated from West Pacific Ocean sediments.</title>
        <authorList>
            <person name="Zeng X."/>
        </authorList>
    </citation>
    <scope>NUCLEOTIDE SEQUENCE [LARGE SCALE GENOMIC DNA]</scope>
    <source>
        <strain evidence="5 6">DY2726D</strain>
    </source>
</reference>
<dbReference type="OrthoDB" id="1410840at2"/>
<gene>
    <name evidence="5" type="ORF">CCE28_01255</name>
</gene>
<dbReference type="PROSITE" id="PS00041">
    <property type="entry name" value="HTH_ARAC_FAMILY_1"/>
    <property type="match status" value="1"/>
</dbReference>
<evidence type="ECO:0000256" key="1">
    <source>
        <dbReference type="ARBA" id="ARBA00023015"/>
    </source>
</evidence>
<dbReference type="Proteomes" id="UP000216024">
    <property type="component" value="Unassembled WGS sequence"/>
</dbReference>
<evidence type="ECO:0000313" key="6">
    <source>
        <dbReference type="Proteomes" id="UP000216024"/>
    </source>
</evidence>
<dbReference type="InterPro" id="IPR020449">
    <property type="entry name" value="Tscrpt_reg_AraC-type_HTH"/>
</dbReference>
<keyword evidence="2" id="KW-0238">DNA-binding</keyword>
<dbReference type="InterPro" id="IPR018060">
    <property type="entry name" value="HTH_AraC"/>
</dbReference>
<accession>A0A267MNB4</accession>
<dbReference type="InterPro" id="IPR018062">
    <property type="entry name" value="HTH_AraC-typ_CS"/>
</dbReference>
<organism evidence="5 6">
    <name type="scientific">Anaeromicrobium sediminis</name>
    <dbReference type="NCBI Taxonomy" id="1478221"/>
    <lineage>
        <taxon>Bacteria</taxon>
        <taxon>Bacillati</taxon>
        <taxon>Bacillota</taxon>
        <taxon>Clostridia</taxon>
        <taxon>Peptostreptococcales</taxon>
        <taxon>Thermotaleaceae</taxon>
        <taxon>Anaeromicrobium</taxon>
    </lineage>
</organism>
<dbReference type="InterPro" id="IPR009057">
    <property type="entry name" value="Homeodomain-like_sf"/>
</dbReference>
<dbReference type="AlphaFoldDB" id="A0A267MNB4"/>
<dbReference type="PANTHER" id="PTHR43280">
    <property type="entry name" value="ARAC-FAMILY TRANSCRIPTIONAL REGULATOR"/>
    <property type="match status" value="1"/>
</dbReference>
<keyword evidence="3" id="KW-0804">Transcription</keyword>
<evidence type="ECO:0000313" key="5">
    <source>
        <dbReference type="EMBL" id="PAB61084.1"/>
    </source>
</evidence>
<dbReference type="EMBL" id="NIBG01000001">
    <property type="protein sequence ID" value="PAB61084.1"/>
    <property type="molecule type" value="Genomic_DNA"/>
</dbReference>
<sequence length="220" mass="25665">MVLDLIKKGRTEDVIKYTEHIAHRFFLELLNLKHRLVPGDLKRGAKNFLIIQNSLMRRALYEVGICPKVLQDISIVNINKIENINDLGPLYYYYYYHMAKEYSNLARSYSGELKTGLSKRVYKYVHTHIYENVKLKDIATHLHMVPSYLAHRFKKDTSITITEAIQRTKITYAREDIIRGQDSISSIGAKYGFTDGSYFCKIFKKYIGYTPSQYKTNNNG</sequence>
<keyword evidence="1" id="KW-0805">Transcription regulation</keyword>
<dbReference type="GO" id="GO:0003700">
    <property type="term" value="F:DNA-binding transcription factor activity"/>
    <property type="evidence" value="ECO:0007669"/>
    <property type="project" value="InterPro"/>
</dbReference>
<dbReference type="PROSITE" id="PS01124">
    <property type="entry name" value="HTH_ARAC_FAMILY_2"/>
    <property type="match status" value="1"/>
</dbReference>
<proteinExistence type="predicted"/>
<comment type="caution">
    <text evidence="5">The sequence shown here is derived from an EMBL/GenBank/DDBJ whole genome shotgun (WGS) entry which is preliminary data.</text>
</comment>
<feature type="domain" description="HTH araC/xylS-type" evidence="4">
    <location>
        <begin position="119"/>
        <end position="217"/>
    </location>
</feature>
<protein>
    <recommendedName>
        <fullName evidence="4">HTH araC/xylS-type domain-containing protein</fullName>
    </recommendedName>
</protein>
<dbReference type="GO" id="GO:0043565">
    <property type="term" value="F:sequence-specific DNA binding"/>
    <property type="evidence" value="ECO:0007669"/>
    <property type="project" value="InterPro"/>
</dbReference>
<dbReference type="Gene3D" id="1.10.10.60">
    <property type="entry name" value="Homeodomain-like"/>
    <property type="match status" value="2"/>
</dbReference>
<dbReference type="SUPFAM" id="SSF46689">
    <property type="entry name" value="Homeodomain-like"/>
    <property type="match status" value="1"/>
</dbReference>
<dbReference type="PANTHER" id="PTHR43280:SF2">
    <property type="entry name" value="HTH-TYPE TRANSCRIPTIONAL REGULATOR EXSA"/>
    <property type="match status" value="1"/>
</dbReference>
<evidence type="ECO:0000256" key="2">
    <source>
        <dbReference type="ARBA" id="ARBA00023125"/>
    </source>
</evidence>
<dbReference type="Pfam" id="PF12833">
    <property type="entry name" value="HTH_18"/>
    <property type="match status" value="1"/>
</dbReference>
<evidence type="ECO:0000256" key="3">
    <source>
        <dbReference type="ARBA" id="ARBA00023163"/>
    </source>
</evidence>
<dbReference type="PRINTS" id="PR00032">
    <property type="entry name" value="HTHARAC"/>
</dbReference>
<evidence type="ECO:0000259" key="4">
    <source>
        <dbReference type="PROSITE" id="PS01124"/>
    </source>
</evidence>
<dbReference type="SMART" id="SM00342">
    <property type="entry name" value="HTH_ARAC"/>
    <property type="match status" value="1"/>
</dbReference>
<keyword evidence="6" id="KW-1185">Reference proteome</keyword>